<dbReference type="PANTHER" id="PTHR20883:SF48">
    <property type="entry name" value="ECTOINE DIOXYGENASE"/>
    <property type="match status" value="1"/>
</dbReference>
<dbReference type="InterPro" id="IPR008775">
    <property type="entry name" value="Phytyl_CoA_dOase-like"/>
</dbReference>
<dbReference type="GO" id="GO:0046872">
    <property type="term" value="F:metal ion binding"/>
    <property type="evidence" value="ECO:0007669"/>
    <property type="project" value="UniProtKB-ARBA"/>
</dbReference>
<accession>A0A1W1BY62</accession>
<dbReference type="GO" id="GO:0051213">
    <property type="term" value="F:dioxygenase activity"/>
    <property type="evidence" value="ECO:0007669"/>
    <property type="project" value="UniProtKB-KW"/>
</dbReference>
<dbReference type="Pfam" id="PF05721">
    <property type="entry name" value="PhyH"/>
    <property type="match status" value="1"/>
</dbReference>
<proteinExistence type="predicted"/>
<evidence type="ECO:0000256" key="1">
    <source>
        <dbReference type="SAM" id="MobiDB-lite"/>
    </source>
</evidence>
<dbReference type="AlphaFoldDB" id="A0A1W1BY62"/>
<name>A0A1W1BY62_9ZZZZ</name>
<gene>
    <name evidence="2" type="ORF">MNB_SV-8-1296</name>
</gene>
<dbReference type="SUPFAM" id="SSF51197">
    <property type="entry name" value="Clavaminate synthase-like"/>
    <property type="match status" value="1"/>
</dbReference>
<keyword evidence="2" id="KW-0223">Dioxygenase</keyword>
<protein>
    <submittedName>
        <fullName evidence="2">Phytanoyl-CoA dioxygenase</fullName>
    </submittedName>
</protein>
<keyword evidence="2" id="KW-0560">Oxidoreductase</keyword>
<reference evidence="2" key="1">
    <citation type="submission" date="2016-10" db="EMBL/GenBank/DDBJ databases">
        <authorList>
            <person name="de Groot N.N."/>
        </authorList>
    </citation>
    <scope>NUCLEOTIDE SEQUENCE</scope>
</reference>
<evidence type="ECO:0000313" key="2">
    <source>
        <dbReference type="EMBL" id="SFV58401.1"/>
    </source>
</evidence>
<feature type="region of interest" description="Disordered" evidence="1">
    <location>
        <begin position="52"/>
        <end position="71"/>
    </location>
</feature>
<organism evidence="2">
    <name type="scientific">hydrothermal vent metagenome</name>
    <dbReference type="NCBI Taxonomy" id="652676"/>
    <lineage>
        <taxon>unclassified sequences</taxon>
        <taxon>metagenomes</taxon>
        <taxon>ecological metagenomes</taxon>
    </lineage>
</organism>
<sequence>MRLTEEQLVQFDKDGFLLLSNFADHEFCDTIKDIAKAHLKHKVPPIETETEYVGKSKEERERISDGKSEQREERITVRRLRQVYHRDIVFRQWMESRKIRPILGQILGEDPTITVAHHNSIMTKMPHTSTETSWHQDFRYWHFENDNLVSIWLALDEENSDNGVLEFIPGSHKMAFEASQFDEKEYFSANIPQNHSLLSTKVSNALKKGDVVLFHCKLLHRANKNSTDEPKISFVYTVKGCSNKALEGTRSTEYNEIPLHTISTQ</sequence>
<dbReference type="EMBL" id="FPHD01000048">
    <property type="protein sequence ID" value="SFV58401.1"/>
    <property type="molecule type" value="Genomic_DNA"/>
</dbReference>
<dbReference type="PANTHER" id="PTHR20883">
    <property type="entry name" value="PHYTANOYL-COA DIOXYGENASE DOMAIN CONTAINING 1"/>
    <property type="match status" value="1"/>
</dbReference>
<dbReference type="Gene3D" id="2.60.120.620">
    <property type="entry name" value="q2cbj1_9rhob like domain"/>
    <property type="match status" value="1"/>
</dbReference>